<evidence type="ECO:0000256" key="2">
    <source>
        <dbReference type="ARBA" id="ARBA00005581"/>
    </source>
</evidence>
<reference evidence="7 8" key="1">
    <citation type="submission" date="2024-11" db="EMBL/GenBank/DDBJ databases">
        <title>A near-complete genome assembly of Cinchona calisaya.</title>
        <authorList>
            <person name="Lian D.C."/>
            <person name="Zhao X.W."/>
            <person name="Wei L."/>
        </authorList>
    </citation>
    <scope>NUCLEOTIDE SEQUENCE [LARGE SCALE GENOMIC DNA]</scope>
    <source>
        <tissue evidence="7">Nenye</tissue>
    </source>
</reference>
<dbReference type="InterPro" id="IPR010264">
    <property type="entry name" value="Self-incomp_S1"/>
</dbReference>
<keyword evidence="4 6" id="KW-0964">Secreted</keyword>
<accession>A0ABD3AXS3</accession>
<organism evidence="7 8">
    <name type="scientific">Cinchona calisaya</name>
    <dbReference type="NCBI Taxonomy" id="153742"/>
    <lineage>
        <taxon>Eukaryota</taxon>
        <taxon>Viridiplantae</taxon>
        <taxon>Streptophyta</taxon>
        <taxon>Embryophyta</taxon>
        <taxon>Tracheophyta</taxon>
        <taxon>Spermatophyta</taxon>
        <taxon>Magnoliopsida</taxon>
        <taxon>eudicotyledons</taxon>
        <taxon>Gunneridae</taxon>
        <taxon>Pentapetalae</taxon>
        <taxon>asterids</taxon>
        <taxon>lamiids</taxon>
        <taxon>Gentianales</taxon>
        <taxon>Rubiaceae</taxon>
        <taxon>Cinchonoideae</taxon>
        <taxon>Cinchoneae</taxon>
        <taxon>Cinchona</taxon>
    </lineage>
</organism>
<dbReference type="AlphaFoldDB" id="A0ABD3AXS3"/>
<evidence type="ECO:0000313" key="7">
    <source>
        <dbReference type="EMBL" id="KAL3536019.1"/>
    </source>
</evidence>
<keyword evidence="8" id="KW-1185">Reference proteome</keyword>
<dbReference type="GO" id="GO:0005576">
    <property type="term" value="C:extracellular region"/>
    <property type="evidence" value="ECO:0007669"/>
    <property type="project" value="UniProtKB-SubCell"/>
</dbReference>
<dbReference type="Pfam" id="PF05938">
    <property type="entry name" value="Self-incomp_S1"/>
    <property type="match status" value="1"/>
</dbReference>
<dbReference type="GO" id="GO:0060320">
    <property type="term" value="P:rejection of self pollen"/>
    <property type="evidence" value="ECO:0007669"/>
    <property type="project" value="UniProtKB-KW"/>
</dbReference>
<sequence length="137" mass="15938">MRSTGAEAKLFMMVLVLVLIQSQSFLEKVHVTVINGLGNGRIMSIHCQSRDDDLGNHILPDGHATEWSFRVNIWGTTVFYCDVTWIDSSMHHFDAYSHRRDHNRCKRDCIWMIKDDGHLYAHNPDSGDWEFMPFENI</sequence>
<dbReference type="EMBL" id="JBJUIK010000002">
    <property type="protein sequence ID" value="KAL3536019.1"/>
    <property type="molecule type" value="Genomic_DNA"/>
</dbReference>
<dbReference type="Proteomes" id="UP001630127">
    <property type="component" value="Unassembled WGS sequence"/>
</dbReference>
<keyword evidence="5 6" id="KW-0732">Signal</keyword>
<evidence type="ECO:0000256" key="3">
    <source>
        <dbReference type="ARBA" id="ARBA00022471"/>
    </source>
</evidence>
<evidence type="ECO:0000256" key="1">
    <source>
        <dbReference type="ARBA" id="ARBA00004613"/>
    </source>
</evidence>
<keyword evidence="3 6" id="KW-0713">Self-incompatibility</keyword>
<comment type="similarity">
    <text evidence="2 6">Belongs to the plant self-incompatibility (S1) protein family.</text>
</comment>
<evidence type="ECO:0000256" key="6">
    <source>
        <dbReference type="RuleBase" id="RU367044"/>
    </source>
</evidence>
<name>A0ABD3AXS3_9GENT</name>
<dbReference type="PANTHER" id="PTHR31232:SF18">
    <property type="entry name" value="S-PROTEIN HOMOLOG"/>
    <property type="match status" value="1"/>
</dbReference>
<feature type="chain" id="PRO_5044532617" description="S-protein homolog" evidence="6">
    <location>
        <begin position="23"/>
        <end position="137"/>
    </location>
</feature>
<evidence type="ECO:0000313" key="8">
    <source>
        <dbReference type="Proteomes" id="UP001630127"/>
    </source>
</evidence>
<evidence type="ECO:0000256" key="5">
    <source>
        <dbReference type="ARBA" id="ARBA00022729"/>
    </source>
</evidence>
<feature type="signal peptide" evidence="6">
    <location>
        <begin position="1"/>
        <end position="22"/>
    </location>
</feature>
<comment type="caution">
    <text evidence="7">The sequence shown here is derived from an EMBL/GenBank/DDBJ whole genome shotgun (WGS) entry which is preliminary data.</text>
</comment>
<comment type="subcellular location">
    <subcellularLocation>
        <location evidence="1 6">Secreted</location>
    </subcellularLocation>
</comment>
<evidence type="ECO:0000256" key="4">
    <source>
        <dbReference type="ARBA" id="ARBA00022525"/>
    </source>
</evidence>
<protein>
    <recommendedName>
        <fullName evidence="6">S-protein homolog</fullName>
    </recommendedName>
</protein>
<gene>
    <name evidence="7" type="ORF">ACH5RR_004480</name>
</gene>
<dbReference type="PANTHER" id="PTHR31232">
    <property type="match status" value="1"/>
</dbReference>
<proteinExistence type="inferred from homology"/>